<dbReference type="AlphaFoldDB" id="A0A9X6UJ30"/>
<organism evidence="1 2">
    <name type="scientific">Bacillus cereus</name>
    <dbReference type="NCBI Taxonomy" id="1396"/>
    <lineage>
        <taxon>Bacteria</taxon>
        <taxon>Bacillati</taxon>
        <taxon>Bacillota</taxon>
        <taxon>Bacilli</taxon>
        <taxon>Bacillales</taxon>
        <taxon>Bacillaceae</taxon>
        <taxon>Bacillus</taxon>
        <taxon>Bacillus cereus group</taxon>
    </lineage>
</organism>
<dbReference type="RefSeq" id="WP_000523312.1">
    <property type="nucleotide sequence ID" value="NZ_NTXW01000039.1"/>
</dbReference>
<sequence length="167" mass="19568">MGLKKLHEQFLKSQLPYKHSINEVRKLITFKYKAILIRKEELVNLMLDPYINYKTIECVFGINDEKILRGLLSTEEKNNRDFIENEIMNDSKITDSEKQQLIKEGREIVIIIESIDKRFISNFTIQGNSKQLLNELLVLKGINQAECVLTNEEYKTFLNALVIAKYI</sequence>
<name>A0A9X6UJ30_BACCE</name>
<accession>A0A9X6UJ30</accession>
<evidence type="ECO:0000313" key="2">
    <source>
        <dbReference type="Proteomes" id="UP000219869"/>
    </source>
</evidence>
<reference evidence="1 2" key="1">
    <citation type="submission" date="2017-09" db="EMBL/GenBank/DDBJ databases">
        <title>Large-scale bioinformatics analysis of Bacillus genomes uncovers conserved roles of natural products in bacterial physiology.</title>
        <authorList>
            <consortium name="Agbiome Team Llc"/>
            <person name="Bleich R.M."/>
            <person name="Kirk G.J."/>
            <person name="Santa Maria K.C."/>
            <person name="Allen S.E."/>
            <person name="Farag S."/>
            <person name="Shank E.A."/>
            <person name="Bowers A."/>
        </authorList>
    </citation>
    <scope>NUCLEOTIDE SEQUENCE [LARGE SCALE GENOMIC DNA]</scope>
    <source>
        <strain evidence="1 2">AFS006334</strain>
    </source>
</reference>
<dbReference type="Proteomes" id="UP000219869">
    <property type="component" value="Unassembled WGS sequence"/>
</dbReference>
<gene>
    <name evidence="1" type="ORF">CN475_21460</name>
</gene>
<comment type="caution">
    <text evidence="1">The sequence shown here is derived from an EMBL/GenBank/DDBJ whole genome shotgun (WGS) entry which is preliminary data.</text>
</comment>
<proteinExistence type="predicted"/>
<dbReference type="EMBL" id="NTXW01000039">
    <property type="protein sequence ID" value="PEQ84354.1"/>
    <property type="molecule type" value="Genomic_DNA"/>
</dbReference>
<evidence type="ECO:0000313" key="1">
    <source>
        <dbReference type="EMBL" id="PEQ84354.1"/>
    </source>
</evidence>
<protein>
    <submittedName>
        <fullName evidence="1">Uncharacterized protein</fullName>
    </submittedName>
</protein>